<dbReference type="RefSeq" id="WP_065832981.1">
    <property type="nucleotide sequence ID" value="NZ_LGSI01000035.1"/>
</dbReference>
<comment type="caution">
    <text evidence="2">The sequence shown here is derived from an EMBL/GenBank/DDBJ whole genome shotgun (WGS) entry which is preliminary data.</text>
</comment>
<evidence type="ECO:0000313" key="2">
    <source>
        <dbReference type="EMBL" id="OCR25273.1"/>
    </source>
</evidence>
<dbReference type="AlphaFoldDB" id="A0A1C7Z624"/>
<gene>
    <name evidence="2" type="ORF">AFK24_09385</name>
</gene>
<accession>A0A1C7Z624</accession>
<proteinExistence type="predicted"/>
<organism evidence="2 3">
    <name type="scientific">Pseudomonas syringae</name>
    <dbReference type="NCBI Taxonomy" id="317"/>
    <lineage>
        <taxon>Bacteria</taxon>
        <taxon>Pseudomonadati</taxon>
        <taxon>Pseudomonadota</taxon>
        <taxon>Gammaproteobacteria</taxon>
        <taxon>Pseudomonadales</taxon>
        <taxon>Pseudomonadaceae</taxon>
        <taxon>Pseudomonas</taxon>
    </lineage>
</organism>
<dbReference type="OrthoDB" id="7013169at2"/>
<dbReference type="PATRIC" id="fig|317.243.peg.1152"/>
<dbReference type="SUPFAM" id="SSF46785">
    <property type="entry name" value="Winged helix' DNA-binding domain"/>
    <property type="match status" value="1"/>
</dbReference>
<dbReference type="Proteomes" id="UP000093104">
    <property type="component" value="Unassembled WGS sequence"/>
</dbReference>
<feature type="compositionally biased region" description="Low complexity" evidence="1">
    <location>
        <begin position="17"/>
        <end position="27"/>
    </location>
</feature>
<protein>
    <submittedName>
        <fullName evidence="2">Fe2+/Zn2+ uptake regulation protein</fullName>
    </submittedName>
</protein>
<sequence length="129" mass="14239">MFNRHATTTRTMLRQSAVAAQTPAAPADAERPGNEPIRQLLKSFGLRTSLVRLKVLDALLTATGEGHALGVRGVHSQLLKLDIPLSFLSVREVLKRLCDEGVIHLNADKSYSLHPRAWQWLNEPGKPAE</sequence>
<evidence type="ECO:0000313" key="3">
    <source>
        <dbReference type="Proteomes" id="UP000093104"/>
    </source>
</evidence>
<feature type="region of interest" description="Disordered" evidence="1">
    <location>
        <begin position="15"/>
        <end position="34"/>
    </location>
</feature>
<name>A0A1C7Z624_PSESX</name>
<dbReference type="EMBL" id="LGSI01000035">
    <property type="protein sequence ID" value="OCR25273.1"/>
    <property type="molecule type" value="Genomic_DNA"/>
</dbReference>
<evidence type="ECO:0000256" key="1">
    <source>
        <dbReference type="SAM" id="MobiDB-lite"/>
    </source>
</evidence>
<reference evidence="2 3" key="1">
    <citation type="submission" date="2015-07" db="EMBL/GenBank/DDBJ databases">
        <title>Draft genome sequence of a diazotrophic, plant growth-promoting rhizobacterium of the Pseudomonas syringae complex.</title>
        <authorList>
            <person name="Patten C.L."/>
            <person name="Jeong H."/>
        </authorList>
    </citation>
    <scope>NUCLEOTIDE SEQUENCE [LARGE SCALE GENOMIC DNA]</scope>
    <source>
        <strain evidence="2 3">GR12-2</strain>
    </source>
</reference>
<dbReference type="InterPro" id="IPR036390">
    <property type="entry name" value="WH_DNA-bd_sf"/>
</dbReference>
<dbReference type="InterPro" id="IPR036388">
    <property type="entry name" value="WH-like_DNA-bd_sf"/>
</dbReference>
<dbReference type="Gene3D" id="1.10.10.10">
    <property type="entry name" value="Winged helix-like DNA-binding domain superfamily/Winged helix DNA-binding domain"/>
    <property type="match status" value="1"/>
</dbReference>